<dbReference type="EMBL" id="LT554579">
    <property type="protein sequence ID" value="SAM06254.1"/>
    <property type="molecule type" value="Genomic_DNA"/>
</dbReference>
<evidence type="ECO:0000313" key="1">
    <source>
        <dbReference type="EMBL" id="SAM06254.1"/>
    </source>
</evidence>
<keyword evidence="2" id="KW-1185">Reference proteome</keyword>
<sequence>MHMPLDCESKSEAHGGDKLMTLLKRKGKGDGLCLYLNTFQTPTTKNYLEPLNHPTNAPSSIYPSLSLPHSSAMTVVILTPCLAGNR</sequence>
<dbReference type="InParanoid" id="A0A168R7X9"/>
<proteinExistence type="predicted"/>
<accession>A0A168R7X9</accession>
<gene>
    <name evidence="1" type="primary">ABSGL_12142.1 scaffold 12710</name>
</gene>
<protein>
    <submittedName>
        <fullName evidence="1">Uncharacterized protein</fullName>
    </submittedName>
</protein>
<evidence type="ECO:0000313" key="2">
    <source>
        <dbReference type="Proteomes" id="UP000078561"/>
    </source>
</evidence>
<organism evidence="1">
    <name type="scientific">Absidia glauca</name>
    <name type="common">Pin mould</name>
    <dbReference type="NCBI Taxonomy" id="4829"/>
    <lineage>
        <taxon>Eukaryota</taxon>
        <taxon>Fungi</taxon>
        <taxon>Fungi incertae sedis</taxon>
        <taxon>Mucoromycota</taxon>
        <taxon>Mucoromycotina</taxon>
        <taxon>Mucoromycetes</taxon>
        <taxon>Mucorales</taxon>
        <taxon>Cunninghamellaceae</taxon>
        <taxon>Absidia</taxon>
    </lineage>
</organism>
<reference evidence="1" key="1">
    <citation type="submission" date="2016-04" db="EMBL/GenBank/DDBJ databases">
        <authorList>
            <person name="Evans L.H."/>
            <person name="Alamgir A."/>
            <person name="Owens N."/>
            <person name="Weber N.D."/>
            <person name="Virtaneva K."/>
            <person name="Barbian K."/>
            <person name="Babar A."/>
            <person name="Rosenke K."/>
        </authorList>
    </citation>
    <scope>NUCLEOTIDE SEQUENCE [LARGE SCALE GENOMIC DNA]</scope>
    <source>
        <strain evidence="1">CBS 101.48</strain>
    </source>
</reference>
<name>A0A168R7X9_ABSGL</name>
<dbReference type="AlphaFoldDB" id="A0A168R7X9"/>
<dbReference type="Proteomes" id="UP000078561">
    <property type="component" value="Unassembled WGS sequence"/>
</dbReference>